<feature type="transmembrane region" description="Helical" evidence="1">
    <location>
        <begin position="96"/>
        <end position="116"/>
    </location>
</feature>
<proteinExistence type="predicted"/>
<keyword evidence="1" id="KW-0812">Transmembrane</keyword>
<accession>A0AAW1UW61</accession>
<evidence type="ECO:0000256" key="1">
    <source>
        <dbReference type="SAM" id="Phobius"/>
    </source>
</evidence>
<organism evidence="2 3">
    <name type="scientific">Henosepilachna vigintioctopunctata</name>
    <dbReference type="NCBI Taxonomy" id="420089"/>
    <lineage>
        <taxon>Eukaryota</taxon>
        <taxon>Metazoa</taxon>
        <taxon>Ecdysozoa</taxon>
        <taxon>Arthropoda</taxon>
        <taxon>Hexapoda</taxon>
        <taxon>Insecta</taxon>
        <taxon>Pterygota</taxon>
        <taxon>Neoptera</taxon>
        <taxon>Endopterygota</taxon>
        <taxon>Coleoptera</taxon>
        <taxon>Polyphaga</taxon>
        <taxon>Cucujiformia</taxon>
        <taxon>Coccinelloidea</taxon>
        <taxon>Coccinellidae</taxon>
        <taxon>Epilachninae</taxon>
        <taxon>Epilachnini</taxon>
        <taxon>Henosepilachna</taxon>
    </lineage>
</organism>
<keyword evidence="1" id="KW-0472">Membrane</keyword>
<feature type="transmembrane region" description="Helical" evidence="1">
    <location>
        <begin position="52"/>
        <end position="76"/>
    </location>
</feature>
<dbReference type="EMBL" id="JARQZJ010000119">
    <property type="protein sequence ID" value="KAK9887667.1"/>
    <property type="molecule type" value="Genomic_DNA"/>
</dbReference>
<dbReference type="Proteomes" id="UP001431783">
    <property type="component" value="Unassembled WGS sequence"/>
</dbReference>
<keyword evidence="3" id="KW-1185">Reference proteome</keyword>
<name>A0AAW1UW61_9CUCU</name>
<keyword evidence="1" id="KW-1133">Transmembrane helix</keyword>
<evidence type="ECO:0000313" key="3">
    <source>
        <dbReference type="Proteomes" id="UP001431783"/>
    </source>
</evidence>
<evidence type="ECO:0000313" key="2">
    <source>
        <dbReference type="EMBL" id="KAK9887667.1"/>
    </source>
</evidence>
<dbReference type="AlphaFoldDB" id="A0AAW1UW61"/>
<gene>
    <name evidence="2" type="ORF">WA026_023789</name>
</gene>
<protein>
    <submittedName>
        <fullName evidence="2">Uncharacterized protein</fullName>
    </submittedName>
</protein>
<comment type="caution">
    <text evidence="2">The sequence shown here is derived from an EMBL/GenBank/DDBJ whole genome shotgun (WGS) entry which is preliminary data.</text>
</comment>
<reference evidence="2 3" key="1">
    <citation type="submission" date="2023-03" db="EMBL/GenBank/DDBJ databases">
        <title>Genome insight into feeding habits of ladybird beetles.</title>
        <authorList>
            <person name="Li H.-S."/>
            <person name="Huang Y.-H."/>
            <person name="Pang H."/>
        </authorList>
    </citation>
    <scope>NUCLEOTIDE SEQUENCE [LARGE SCALE GENOMIC DNA]</scope>
    <source>
        <strain evidence="2">SYSU_2023b</strain>
        <tissue evidence="2">Whole body</tissue>
    </source>
</reference>
<sequence length="124" mass="14281">MCCIHRISFIFCIASLVFRYSKVEIPASLANIYFGTSTATQLINTRLSSGGILSFAFLICLPTVFWVLKAIVKFLSDKNFEILDTGFPKYINVLNFFWLSVTLGYTWEMALLYNFFRKMLSTKQ</sequence>